<dbReference type="Pfam" id="PF03366">
    <property type="entry name" value="YEATS"/>
    <property type="match status" value="1"/>
</dbReference>
<dbReference type="CDD" id="cd16908">
    <property type="entry name" value="YEATS_Yaf9_like"/>
    <property type="match status" value="1"/>
</dbReference>
<dbReference type="PANTHER" id="PTHR23195">
    <property type="entry name" value="YEATS DOMAIN"/>
    <property type="match status" value="1"/>
</dbReference>
<evidence type="ECO:0000313" key="5">
    <source>
        <dbReference type="EMBL" id="AOW01527.1"/>
    </source>
</evidence>
<keyword evidence="3" id="KW-0805">Transcription regulation</keyword>
<comment type="domain">
    <text evidence="3">The coiled-coil domain is required for assembly into the NuA4 complex.</text>
</comment>
<dbReference type="InterPro" id="IPR055129">
    <property type="entry name" value="YEATS_dom"/>
</dbReference>
<keyword evidence="3" id="KW-0804">Transcription</keyword>
<comment type="similarity">
    <text evidence="3">Belongs to the YAF9 family.</text>
</comment>
<dbReference type="AlphaFoldDB" id="A0A1H6PIA2"/>
<dbReference type="EMBL" id="CP017554">
    <property type="protein sequence ID" value="AOW01527.1"/>
    <property type="molecule type" value="Genomic_DNA"/>
</dbReference>
<accession>A0A1H6PIA2</accession>
<dbReference type="GO" id="GO:0005737">
    <property type="term" value="C:cytoplasm"/>
    <property type="evidence" value="ECO:0007669"/>
    <property type="project" value="UniProtKB-SubCell"/>
</dbReference>
<dbReference type="GO" id="GO:0006281">
    <property type="term" value="P:DNA repair"/>
    <property type="evidence" value="ECO:0007669"/>
    <property type="project" value="UniProtKB-UniRule"/>
</dbReference>
<gene>
    <name evidence="3" type="primary">YAF9</name>
    <name evidence="5" type="ORF">YALI1_B14600g</name>
</gene>
<reference evidence="5 6" key="1">
    <citation type="journal article" date="2016" name="PLoS ONE">
        <title>Sequence Assembly of Yarrowia lipolytica Strain W29/CLIB89 Shows Transposable Element Diversity.</title>
        <authorList>
            <person name="Magnan C."/>
            <person name="Yu J."/>
            <person name="Chang I."/>
            <person name="Jahn E."/>
            <person name="Kanomata Y."/>
            <person name="Wu J."/>
            <person name="Zeller M."/>
            <person name="Oakes M."/>
            <person name="Baldi P."/>
            <person name="Sandmeyer S."/>
        </authorList>
    </citation>
    <scope>NUCLEOTIDE SEQUENCE [LARGE SCALE GENOMIC DNA]</scope>
    <source>
        <strain evidence="6">CLIB89(W29)</strain>
    </source>
</reference>
<sequence length="269" mass="30110">MAAGASLKRIKNIAISRPILYGNTATPLTEEEKANPAVSPDHTHSWTIFVRSPVLDMKSDAASISRVKNKLAVATNKKEASPTPETNHELGFIKKVVFKLHDTYANSTRTIEEPPFEVTETGWGEFEISIRIFFPTEMGEKNILLYHHLKLHPYKKDNIPAQIGAPGGAPNANEDEENTNVPQPVDSYVYDELVFNEPSEQMFELLTSRPGALLPAKSDPNDPSKSYSLQTEAEELDRLTAGLETVYQQVQKTKEYILQLEKEKETLSQ</sequence>
<dbReference type="PROSITE" id="PS51037">
    <property type="entry name" value="YEATS"/>
    <property type="match status" value="1"/>
</dbReference>
<dbReference type="GO" id="GO:0000812">
    <property type="term" value="C:Swr1 complex"/>
    <property type="evidence" value="ECO:0007669"/>
    <property type="project" value="UniProtKB-UniRule"/>
</dbReference>
<dbReference type="Proteomes" id="UP000182444">
    <property type="component" value="Chromosome 1B"/>
</dbReference>
<keyword evidence="3" id="KW-0010">Activator</keyword>
<dbReference type="VEuPathDB" id="FungiDB:YALI0_B10912g"/>
<name>A0A1H6PIA2_YARLL</name>
<comment type="subcellular location">
    <subcellularLocation>
        <location evidence="3">Nucleus</location>
    </subcellularLocation>
    <subcellularLocation>
        <location evidence="3">Cytoplasm</location>
    </subcellularLocation>
</comment>
<keyword evidence="3" id="KW-0234">DNA repair</keyword>
<feature type="domain" description="YEATS" evidence="4">
    <location>
        <begin position="9"/>
        <end position="209"/>
    </location>
</feature>
<keyword evidence="1 2" id="KW-0539">Nucleus</keyword>
<dbReference type="VEuPathDB" id="FungiDB:YALI1_B14600g"/>
<keyword evidence="3" id="KW-0156">Chromatin regulator</keyword>
<dbReference type="InterPro" id="IPR005033">
    <property type="entry name" value="YEATS"/>
</dbReference>
<comment type="function">
    <text evidence="3">Component of the SWR1 complex which mediates the ATP-dependent exchange of histone H2A for an H2A variant leading to transcriptional regulation of selected genes by chromatin remodeling. Component of the NuA4 histone acetyltransferase complex which is involved in transcriptional activation of selected genes principally by acetylation of nucleosomal histones H4 and H2A. The NuA4 complex is also involved in DNA repair. Yaf9 may also be required for viability in conditions in which the structural integrity of the spindle is compromised.</text>
</comment>
<dbReference type="GO" id="GO:0006325">
    <property type="term" value="P:chromatin organization"/>
    <property type="evidence" value="ECO:0007669"/>
    <property type="project" value="UniProtKB-KW"/>
</dbReference>
<evidence type="ECO:0000256" key="3">
    <source>
        <dbReference type="RuleBase" id="RU367117"/>
    </source>
</evidence>
<keyword evidence="3" id="KW-0175">Coiled coil</keyword>
<protein>
    <recommendedName>
        <fullName evidence="3">Protein AF-9 homolog</fullName>
    </recommendedName>
</protein>
<comment type="subunit">
    <text evidence="3">Component of the SWR1 chromatin-remodeling complex and of the NuA4 histone acetyltransferase complex.</text>
</comment>
<evidence type="ECO:0000256" key="1">
    <source>
        <dbReference type="ARBA" id="ARBA00023242"/>
    </source>
</evidence>
<dbReference type="GO" id="GO:0006355">
    <property type="term" value="P:regulation of DNA-templated transcription"/>
    <property type="evidence" value="ECO:0007669"/>
    <property type="project" value="InterPro"/>
</dbReference>
<dbReference type="Gene3D" id="2.60.40.1970">
    <property type="entry name" value="YEATS domain"/>
    <property type="match status" value="1"/>
</dbReference>
<evidence type="ECO:0000313" key="6">
    <source>
        <dbReference type="Proteomes" id="UP000182444"/>
    </source>
</evidence>
<dbReference type="OrthoDB" id="16041at2759"/>
<dbReference type="eggNOG" id="KOG3149">
    <property type="taxonomic scope" value="Eukaryota"/>
</dbReference>
<evidence type="ECO:0000259" key="4">
    <source>
        <dbReference type="PROSITE" id="PS51037"/>
    </source>
</evidence>
<keyword evidence="3" id="KW-0227">DNA damage</keyword>
<evidence type="ECO:0000256" key="2">
    <source>
        <dbReference type="PROSITE-ProRule" id="PRU00376"/>
    </source>
</evidence>
<dbReference type="InterPro" id="IPR038704">
    <property type="entry name" value="YEAST_sf"/>
</dbReference>
<keyword evidence="3" id="KW-0963">Cytoplasm</keyword>
<proteinExistence type="inferred from homology"/>
<organism evidence="5 6">
    <name type="scientific">Yarrowia lipolytica</name>
    <name type="common">Candida lipolytica</name>
    <dbReference type="NCBI Taxonomy" id="4952"/>
    <lineage>
        <taxon>Eukaryota</taxon>
        <taxon>Fungi</taxon>
        <taxon>Dikarya</taxon>
        <taxon>Ascomycota</taxon>
        <taxon>Saccharomycotina</taxon>
        <taxon>Dipodascomycetes</taxon>
        <taxon>Dipodascales</taxon>
        <taxon>Dipodascales incertae sedis</taxon>
        <taxon>Yarrowia</taxon>
    </lineage>
</organism>